<evidence type="ECO:0000313" key="1">
    <source>
        <dbReference type="EMBL" id="RXM35822.1"/>
    </source>
</evidence>
<name>A0A444UKV9_ACIRT</name>
<dbReference type="Proteomes" id="UP000289886">
    <property type="component" value="Unassembled WGS sequence"/>
</dbReference>
<comment type="caution">
    <text evidence="1">The sequence shown here is derived from an EMBL/GenBank/DDBJ whole genome shotgun (WGS) entry which is preliminary data.</text>
</comment>
<gene>
    <name evidence="1" type="ORF">EOD39_0888</name>
</gene>
<evidence type="ECO:0000313" key="2">
    <source>
        <dbReference type="Proteomes" id="UP000289886"/>
    </source>
</evidence>
<dbReference type="EMBL" id="SCEB01214359">
    <property type="protein sequence ID" value="RXM35822.1"/>
    <property type="molecule type" value="Genomic_DNA"/>
</dbReference>
<organism evidence="1 2">
    <name type="scientific">Acipenser ruthenus</name>
    <name type="common">Sterlet sturgeon</name>
    <dbReference type="NCBI Taxonomy" id="7906"/>
    <lineage>
        <taxon>Eukaryota</taxon>
        <taxon>Metazoa</taxon>
        <taxon>Chordata</taxon>
        <taxon>Craniata</taxon>
        <taxon>Vertebrata</taxon>
        <taxon>Euteleostomi</taxon>
        <taxon>Actinopterygii</taxon>
        <taxon>Chondrostei</taxon>
        <taxon>Acipenseriformes</taxon>
        <taxon>Acipenseridae</taxon>
        <taxon>Acipenser</taxon>
    </lineage>
</organism>
<protein>
    <submittedName>
        <fullName evidence="1">Uncharacterized protein</fullName>
    </submittedName>
</protein>
<dbReference type="AlphaFoldDB" id="A0A444UKV9"/>
<keyword evidence="2" id="KW-1185">Reference proteome</keyword>
<accession>A0A444UKV9</accession>
<proteinExistence type="predicted"/>
<reference evidence="1 2" key="1">
    <citation type="submission" date="2019-01" db="EMBL/GenBank/DDBJ databases">
        <title>Draft Genome and Complete Hox-Cluster Characterization of the Sterlet Sturgeon (Acipenser ruthenus).</title>
        <authorList>
            <person name="Wei Q."/>
        </authorList>
    </citation>
    <scope>NUCLEOTIDE SEQUENCE [LARGE SCALE GENOMIC DNA]</scope>
    <source>
        <strain evidence="1">WHYD16114868_AA</strain>
        <tissue evidence="1">Blood</tissue>
    </source>
</reference>
<sequence length="85" mass="9470">MYVCNQVRLLHEKGTAAIDKSGPVCVCGKQTRGKVALRKLDTCRLRAIDPKVPCVAVDAVIDIEHTYEQRGFRFQLTDLLSLPIS</sequence>